<dbReference type="Proteomes" id="UP001454036">
    <property type="component" value="Unassembled WGS sequence"/>
</dbReference>
<proteinExistence type="predicted"/>
<dbReference type="EMBL" id="BAABME010009813">
    <property type="protein sequence ID" value="GAA0175850.1"/>
    <property type="molecule type" value="Genomic_DNA"/>
</dbReference>
<evidence type="ECO:0000313" key="1">
    <source>
        <dbReference type="EMBL" id="GAA0175850.1"/>
    </source>
</evidence>
<gene>
    <name evidence="1" type="ORF">LIER_28946</name>
</gene>
<organism evidence="1 2">
    <name type="scientific">Lithospermum erythrorhizon</name>
    <name type="common">Purple gromwell</name>
    <name type="synonym">Lithospermum officinale var. erythrorhizon</name>
    <dbReference type="NCBI Taxonomy" id="34254"/>
    <lineage>
        <taxon>Eukaryota</taxon>
        <taxon>Viridiplantae</taxon>
        <taxon>Streptophyta</taxon>
        <taxon>Embryophyta</taxon>
        <taxon>Tracheophyta</taxon>
        <taxon>Spermatophyta</taxon>
        <taxon>Magnoliopsida</taxon>
        <taxon>eudicotyledons</taxon>
        <taxon>Gunneridae</taxon>
        <taxon>Pentapetalae</taxon>
        <taxon>asterids</taxon>
        <taxon>lamiids</taxon>
        <taxon>Boraginales</taxon>
        <taxon>Boraginaceae</taxon>
        <taxon>Boraginoideae</taxon>
        <taxon>Lithospermeae</taxon>
        <taxon>Lithospermum</taxon>
    </lineage>
</organism>
<keyword evidence="2" id="KW-1185">Reference proteome</keyword>
<accession>A0AAV3RL13</accession>
<dbReference type="AlphaFoldDB" id="A0AAV3RL13"/>
<protein>
    <recommendedName>
        <fullName evidence="3">Secreted protein</fullName>
    </recommendedName>
</protein>
<evidence type="ECO:0008006" key="3">
    <source>
        <dbReference type="Google" id="ProtNLM"/>
    </source>
</evidence>
<comment type="caution">
    <text evidence="1">The sequence shown here is derived from an EMBL/GenBank/DDBJ whole genome shotgun (WGS) entry which is preliminary data.</text>
</comment>
<evidence type="ECO:0000313" key="2">
    <source>
        <dbReference type="Proteomes" id="UP001454036"/>
    </source>
</evidence>
<reference evidence="1 2" key="1">
    <citation type="submission" date="2024-01" db="EMBL/GenBank/DDBJ databases">
        <title>The complete chloroplast genome sequence of Lithospermum erythrorhizon: insights into the phylogenetic relationship among Boraginaceae species and the maternal lineages of purple gromwells.</title>
        <authorList>
            <person name="Okada T."/>
            <person name="Watanabe K."/>
        </authorList>
    </citation>
    <scope>NUCLEOTIDE SEQUENCE [LARGE SCALE GENOMIC DNA]</scope>
</reference>
<name>A0AAV3RL13_LITER</name>
<sequence>MMALRILGAKGTRSAGSVLVPLLACPATLSKRASICRCKATTASIGAAGAITYHAVASWQFCCHATGSCSFRTRGVWV</sequence>